<protein>
    <submittedName>
        <fullName evidence="1">Uncharacterized protein</fullName>
    </submittedName>
</protein>
<dbReference type="RefSeq" id="XP_007603721.1">
    <property type="nucleotide sequence ID" value="XM_007603659.1"/>
</dbReference>
<dbReference type="GeneID" id="19880986"/>
<keyword evidence="2" id="KW-1185">Reference proteome</keyword>
<dbReference type="HOGENOM" id="CLU_1483107_0_0_1"/>
<evidence type="ECO:0000313" key="1">
    <source>
        <dbReference type="EMBL" id="ELA42953.1"/>
    </source>
</evidence>
<name>L2GPX8_VITCO</name>
<dbReference type="EMBL" id="JH370130">
    <property type="protein sequence ID" value="ELA42953.1"/>
    <property type="molecule type" value="Genomic_DNA"/>
</dbReference>
<organism evidence="1 2">
    <name type="scientific">Vittaforma corneae (strain ATCC 50505)</name>
    <name type="common">Microsporidian parasite</name>
    <name type="synonym">Nosema corneum</name>
    <dbReference type="NCBI Taxonomy" id="993615"/>
    <lineage>
        <taxon>Eukaryota</taxon>
        <taxon>Fungi</taxon>
        <taxon>Fungi incertae sedis</taxon>
        <taxon>Microsporidia</taxon>
        <taxon>Nosematidae</taxon>
        <taxon>Vittaforma</taxon>
    </lineage>
</organism>
<proteinExistence type="predicted"/>
<reference evidence="2" key="1">
    <citation type="submission" date="2011-05" db="EMBL/GenBank/DDBJ databases">
        <title>The genome sequence of Vittaforma corneae strain ATCC 50505.</title>
        <authorList>
            <consortium name="The Broad Institute Genome Sequencing Platform"/>
            <person name="Cuomo C."/>
            <person name="Didier E."/>
            <person name="Bowers L."/>
            <person name="Young S.K."/>
            <person name="Zeng Q."/>
            <person name="Gargeya S."/>
            <person name="Fitzgerald M."/>
            <person name="Haas B."/>
            <person name="Abouelleil A."/>
            <person name="Alvarado L."/>
            <person name="Arachchi H.M."/>
            <person name="Berlin A."/>
            <person name="Chapman S.B."/>
            <person name="Gearin G."/>
            <person name="Goldberg J."/>
            <person name="Griggs A."/>
            <person name="Gujja S."/>
            <person name="Hansen M."/>
            <person name="Heiman D."/>
            <person name="Howarth C."/>
            <person name="Larimer J."/>
            <person name="Lui A."/>
            <person name="MacDonald P.J.P."/>
            <person name="McCowen C."/>
            <person name="Montmayeur A."/>
            <person name="Murphy C."/>
            <person name="Neiman D."/>
            <person name="Pearson M."/>
            <person name="Priest M."/>
            <person name="Roberts A."/>
            <person name="Saif S."/>
            <person name="Shea T."/>
            <person name="Sisk P."/>
            <person name="Stolte C."/>
            <person name="Sykes S."/>
            <person name="Wortman J."/>
            <person name="Nusbaum C."/>
            <person name="Birren B."/>
        </authorList>
    </citation>
    <scope>NUCLEOTIDE SEQUENCE [LARGE SCALE GENOMIC DNA]</scope>
    <source>
        <strain evidence="2">ATCC 50505</strain>
    </source>
</reference>
<sequence length="182" mass="21026">MLVSQLFEIFTILKYVDLDLQSTAEIEENIISYFGEYFRILCNNPKTFDFLGSFLNTLPEPKQLELMRHFFINCHQLRNDALLFNFLDKNIGKIPVNDSLINPSLWSCSAGCLLGLFLVLKNNKILEAVLNSFLNSEIFDCEYLHRFVDILASLCNDKQKAEVKKKLKSAKIFHPEDAPLQK</sequence>
<accession>L2GPX8</accession>
<dbReference type="AlphaFoldDB" id="L2GPX8"/>
<dbReference type="Proteomes" id="UP000011082">
    <property type="component" value="Unassembled WGS sequence"/>
</dbReference>
<evidence type="ECO:0000313" key="2">
    <source>
        <dbReference type="Proteomes" id="UP000011082"/>
    </source>
</evidence>
<dbReference type="VEuPathDB" id="MicrosporidiaDB:VICG_00268"/>
<gene>
    <name evidence="1" type="ORF">VICG_00268</name>
</gene>
<dbReference type="InParanoid" id="L2GPX8"/>